<sequence length="237" mass="27114">MILLAVASKGFQFFVNRSTSWVDIVLNLQGIAVDWGLWRLFYLYQSKTESFRQIQYPLIFVVVCLATAHAIYPLLCAGRIWYHQTTEFPAIMNPTLPSVLSMTESISDFDEVTINVSRDELVIDIHHGSVPGTVIGHFLSDWRNYQHLVVTLHNPMNEPMGLNFGVRDGHSDPHPDYSFARDFLLEEHERREVELDLGDIVNGSRLHEIDLSDLQVLVIYRSDATGGQFRLGEIKLR</sequence>
<evidence type="ECO:0000256" key="1">
    <source>
        <dbReference type="SAM" id="Phobius"/>
    </source>
</evidence>
<reference evidence="2 3" key="1">
    <citation type="submission" date="2017-08" db="EMBL/GenBank/DDBJ databases">
        <title>Fine stratification of microbial communities through a metagenomic profile of the photic zone.</title>
        <authorList>
            <person name="Haro-Moreno J.M."/>
            <person name="Lopez-Perez M."/>
            <person name="De La Torre J."/>
            <person name="Picazo A."/>
            <person name="Camacho A."/>
            <person name="Rodriguez-Valera F."/>
        </authorList>
    </citation>
    <scope>NUCLEOTIDE SEQUENCE [LARGE SCALE GENOMIC DNA]</scope>
    <source>
        <strain evidence="2">MED-G24</strain>
    </source>
</reference>
<keyword evidence="1" id="KW-0472">Membrane</keyword>
<feature type="transmembrane region" description="Helical" evidence="1">
    <location>
        <begin position="24"/>
        <end position="44"/>
    </location>
</feature>
<gene>
    <name evidence="2" type="ORF">CNE99_07855</name>
</gene>
<dbReference type="AlphaFoldDB" id="A0A2A5WMF5"/>
<keyword evidence="1" id="KW-1133">Transmembrane helix</keyword>
<dbReference type="EMBL" id="NTKD01000045">
    <property type="protein sequence ID" value="PDH37720.1"/>
    <property type="molecule type" value="Genomic_DNA"/>
</dbReference>
<accession>A0A2A5WMF5</accession>
<name>A0A2A5WMF5_9GAMM</name>
<protein>
    <submittedName>
        <fullName evidence="2">Uncharacterized protein</fullName>
    </submittedName>
</protein>
<feature type="transmembrane region" description="Helical" evidence="1">
    <location>
        <begin position="56"/>
        <end position="75"/>
    </location>
</feature>
<organism evidence="2 3">
    <name type="scientific">OM182 bacterium MED-G24</name>
    <dbReference type="NCBI Taxonomy" id="1986255"/>
    <lineage>
        <taxon>Bacteria</taxon>
        <taxon>Pseudomonadati</taxon>
        <taxon>Pseudomonadota</taxon>
        <taxon>Gammaproteobacteria</taxon>
        <taxon>OMG group</taxon>
        <taxon>OM182 clade</taxon>
    </lineage>
</organism>
<evidence type="ECO:0000313" key="3">
    <source>
        <dbReference type="Proteomes" id="UP000219327"/>
    </source>
</evidence>
<comment type="caution">
    <text evidence="2">The sequence shown here is derived from an EMBL/GenBank/DDBJ whole genome shotgun (WGS) entry which is preliminary data.</text>
</comment>
<proteinExistence type="predicted"/>
<evidence type="ECO:0000313" key="2">
    <source>
        <dbReference type="EMBL" id="PDH37720.1"/>
    </source>
</evidence>
<dbReference type="Proteomes" id="UP000219327">
    <property type="component" value="Unassembled WGS sequence"/>
</dbReference>
<keyword evidence="1" id="KW-0812">Transmembrane</keyword>